<evidence type="ECO:0000313" key="2">
    <source>
        <dbReference type="EMBL" id="CAB4946118.1"/>
    </source>
</evidence>
<accession>A0A6J7PI28</accession>
<evidence type="ECO:0000313" key="3">
    <source>
        <dbReference type="EMBL" id="CAB5001554.1"/>
    </source>
</evidence>
<dbReference type="AlphaFoldDB" id="A0A6J7PI28"/>
<gene>
    <name evidence="2" type="ORF">UFOPK3773_01137</name>
    <name evidence="3" type="ORF">UFOPK3992_00676</name>
</gene>
<organism evidence="3">
    <name type="scientific">freshwater metagenome</name>
    <dbReference type="NCBI Taxonomy" id="449393"/>
    <lineage>
        <taxon>unclassified sequences</taxon>
        <taxon>metagenomes</taxon>
        <taxon>ecological metagenomes</taxon>
    </lineage>
</organism>
<proteinExistence type="predicted"/>
<protein>
    <submittedName>
        <fullName evidence="3">Unannotated protein</fullName>
    </submittedName>
</protein>
<reference evidence="3" key="1">
    <citation type="submission" date="2020-05" db="EMBL/GenBank/DDBJ databases">
        <authorList>
            <person name="Chiriac C."/>
            <person name="Salcher M."/>
            <person name="Ghai R."/>
            <person name="Kavagutti S V."/>
        </authorList>
    </citation>
    <scope>NUCLEOTIDE SEQUENCE</scope>
</reference>
<dbReference type="EMBL" id="CAFBOZ010000078">
    <property type="protein sequence ID" value="CAB5001554.1"/>
    <property type="molecule type" value="Genomic_DNA"/>
</dbReference>
<feature type="region of interest" description="Disordered" evidence="1">
    <location>
        <begin position="49"/>
        <end position="70"/>
    </location>
</feature>
<dbReference type="EMBL" id="CAFBNF010000121">
    <property type="protein sequence ID" value="CAB4946118.1"/>
    <property type="molecule type" value="Genomic_DNA"/>
</dbReference>
<sequence>MAILLWLAIPLIMTALAILVIGSRSRSEGPGEGGHGVHDFDRLRAAMARPMPPATPIPGAGTQGRDASAA</sequence>
<evidence type="ECO:0000256" key="1">
    <source>
        <dbReference type="SAM" id="MobiDB-lite"/>
    </source>
</evidence>
<name>A0A6J7PI28_9ZZZZ</name>